<keyword evidence="4" id="KW-1185">Reference proteome</keyword>
<dbReference type="HOGENOM" id="CLU_070810_0_0_7"/>
<dbReference type="PANTHER" id="PTHR33371:SF4">
    <property type="entry name" value="INTERMEMBRANE PHOSPHOLIPID TRANSPORT SYSTEM BINDING PROTEIN MLAD"/>
    <property type="match status" value="1"/>
</dbReference>
<dbReference type="KEGG" id="glo:Glov_1854"/>
<dbReference type="RefSeq" id="WP_012469909.1">
    <property type="nucleotide sequence ID" value="NC_010814.1"/>
</dbReference>
<keyword evidence="1" id="KW-0472">Membrane</keyword>
<dbReference type="PANTHER" id="PTHR33371">
    <property type="entry name" value="INTERMEMBRANE PHOSPHOLIPID TRANSPORT SYSTEM BINDING PROTEIN MLAD-RELATED"/>
    <property type="match status" value="1"/>
</dbReference>
<dbReference type="EMBL" id="CP001089">
    <property type="protein sequence ID" value="ACD95570.1"/>
    <property type="molecule type" value="Genomic_DNA"/>
</dbReference>
<feature type="transmembrane region" description="Helical" evidence="1">
    <location>
        <begin position="16"/>
        <end position="36"/>
    </location>
</feature>
<evidence type="ECO:0000313" key="4">
    <source>
        <dbReference type="Proteomes" id="UP000002420"/>
    </source>
</evidence>
<evidence type="ECO:0000256" key="1">
    <source>
        <dbReference type="SAM" id="Phobius"/>
    </source>
</evidence>
<organism evidence="3 4">
    <name type="scientific">Trichlorobacter lovleyi (strain ATCC BAA-1151 / DSM 17278 / SZ)</name>
    <name type="common">Geobacter lovleyi</name>
    <dbReference type="NCBI Taxonomy" id="398767"/>
    <lineage>
        <taxon>Bacteria</taxon>
        <taxon>Pseudomonadati</taxon>
        <taxon>Thermodesulfobacteriota</taxon>
        <taxon>Desulfuromonadia</taxon>
        <taxon>Geobacterales</taxon>
        <taxon>Geobacteraceae</taxon>
        <taxon>Trichlorobacter</taxon>
    </lineage>
</organism>
<gene>
    <name evidence="3" type="ordered locus">Glov_1854</name>
</gene>
<dbReference type="Pfam" id="PF02470">
    <property type="entry name" value="MlaD"/>
    <property type="match status" value="1"/>
</dbReference>
<keyword evidence="1" id="KW-0812">Transmembrane</keyword>
<dbReference type="InterPro" id="IPR003399">
    <property type="entry name" value="Mce/MlaD"/>
</dbReference>
<evidence type="ECO:0000313" key="3">
    <source>
        <dbReference type="EMBL" id="ACD95570.1"/>
    </source>
</evidence>
<proteinExistence type="predicted"/>
<accession>B3E1S0</accession>
<reference evidence="3 4" key="1">
    <citation type="submission" date="2008-05" db="EMBL/GenBank/DDBJ databases">
        <title>Complete sequence of chromosome of Geobacter lovleyi SZ.</title>
        <authorList>
            <consortium name="US DOE Joint Genome Institute"/>
            <person name="Lucas S."/>
            <person name="Copeland A."/>
            <person name="Lapidus A."/>
            <person name="Glavina del Rio T."/>
            <person name="Dalin E."/>
            <person name="Tice H."/>
            <person name="Bruce D."/>
            <person name="Goodwin L."/>
            <person name="Pitluck S."/>
            <person name="Chertkov O."/>
            <person name="Meincke L."/>
            <person name="Brettin T."/>
            <person name="Detter J.C."/>
            <person name="Han C."/>
            <person name="Tapia R."/>
            <person name="Kuske C.R."/>
            <person name="Schmutz J."/>
            <person name="Larimer F."/>
            <person name="Land M."/>
            <person name="Hauser L."/>
            <person name="Kyrpides N."/>
            <person name="Mikhailova N."/>
            <person name="Sung Y."/>
            <person name="Fletcher K.E."/>
            <person name="Ritalahti K.M."/>
            <person name="Loeffler F.E."/>
            <person name="Richardson P."/>
        </authorList>
    </citation>
    <scope>NUCLEOTIDE SEQUENCE [LARGE SCALE GENOMIC DNA]</scope>
    <source>
        <strain evidence="4">ATCC BAA-1151 / DSM 17278 / SZ</strain>
    </source>
</reference>
<dbReference type="eggNOG" id="COG1463">
    <property type="taxonomic scope" value="Bacteria"/>
</dbReference>
<dbReference type="InterPro" id="IPR052336">
    <property type="entry name" value="MlaD_Phospholipid_Transporter"/>
</dbReference>
<name>B3E1S0_TRIL1</name>
<dbReference type="AlphaFoldDB" id="B3E1S0"/>
<protein>
    <submittedName>
        <fullName evidence="3">Mammalian cell entry related domain protein</fullName>
    </submittedName>
</protein>
<keyword evidence="1" id="KW-1133">Transmembrane helix</keyword>
<sequence length="318" mass="34975">MITQQDPRFKNLERKIGLFTLLALAGVALVVLLVGVQKDLFSPKYTLNVTVDRGTGFTKGMPVKLSGFRIGRITDMALNEQAMVEISIEIAKKYSKWIRSDSTVKLVKEGLVGDSIVEVAVGSLDKPELKPGESITYLKTKGLDELADEIAEKVKPVLIEVRDIIGYVNDPNGDLKKTIRNLELLTRHLETTRSNADTLLVNTTRNLEEISNRTTTLLDASTRKIDSLDVDKLNTALEKLPPLLEKTDSAMANIAAISAETKKLSQQAFPLIPGVLSRTEELLFSTDRLVNSLNNSWLLGGETTTAPSRSFKAGDSHE</sequence>
<dbReference type="OrthoDB" id="8579797at2"/>
<feature type="domain" description="Mce/MlaD" evidence="2">
    <location>
        <begin position="44"/>
        <end position="120"/>
    </location>
</feature>
<dbReference type="STRING" id="398767.Glov_1854"/>
<evidence type="ECO:0000259" key="2">
    <source>
        <dbReference type="Pfam" id="PF02470"/>
    </source>
</evidence>
<dbReference type="Proteomes" id="UP000002420">
    <property type="component" value="Chromosome"/>
</dbReference>